<organism evidence="1 2">
    <name type="scientific">Pontivivens ytuae</name>
    <dbReference type="NCBI Taxonomy" id="2789856"/>
    <lineage>
        <taxon>Bacteria</taxon>
        <taxon>Pseudomonadati</taxon>
        <taxon>Pseudomonadota</taxon>
        <taxon>Alphaproteobacteria</taxon>
        <taxon>Rhodobacterales</taxon>
        <taxon>Paracoccaceae</taxon>
        <taxon>Pontivivens</taxon>
    </lineage>
</organism>
<dbReference type="GO" id="GO:0016740">
    <property type="term" value="F:transferase activity"/>
    <property type="evidence" value="ECO:0007669"/>
    <property type="project" value="UniProtKB-KW"/>
</dbReference>
<gene>
    <name evidence="1" type="ORF">I0K15_07280</name>
</gene>
<sequence>MRRRWRELVGERLPRAARTRDWPVHEDHCFARILLDATMERPWREVVEPPAWANTPPDRLAHAIALGEAVLEGTADLHALNRLSLKLRGKLRS</sequence>
<evidence type="ECO:0000313" key="2">
    <source>
        <dbReference type="Proteomes" id="UP000594800"/>
    </source>
</evidence>
<protein>
    <submittedName>
        <fullName evidence="1">GCN5-related N-acetyltransferase</fullName>
    </submittedName>
</protein>
<keyword evidence="2" id="KW-1185">Reference proteome</keyword>
<evidence type="ECO:0000313" key="1">
    <source>
        <dbReference type="EMBL" id="QPH56143.1"/>
    </source>
</evidence>
<dbReference type="AlphaFoldDB" id="A0A7S9LVX8"/>
<dbReference type="Proteomes" id="UP000594800">
    <property type="component" value="Chromosome"/>
</dbReference>
<name>A0A7S9LVX8_9RHOB</name>
<keyword evidence="1" id="KW-0808">Transferase</keyword>
<accession>A0A7S9LVX8</accession>
<dbReference type="KEGG" id="poz:I0K15_07280"/>
<proteinExistence type="predicted"/>
<dbReference type="EMBL" id="CP064942">
    <property type="protein sequence ID" value="QPH56143.1"/>
    <property type="molecule type" value="Genomic_DNA"/>
</dbReference>
<reference evidence="1 2" key="1">
    <citation type="submission" date="2020-11" db="EMBL/GenBank/DDBJ databases">
        <title>Description of Pontivivens ytuae sp. nov. isolated from deep sea sediment of Mariana Trench.</title>
        <authorList>
            <person name="Wang Z."/>
            <person name="Sun Q.-L."/>
            <person name="Xu X.-D."/>
            <person name="Tang Y.-Z."/>
            <person name="Zhang J."/>
        </authorList>
    </citation>
    <scope>NUCLEOTIDE SEQUENCE [LARGE SCALE GENOMIC DNA]</scope>
    <source>
        <strain evidence="1 2">MT2928</strain>
    </source>
</reference>